<dbReference type="PANTHER" id="PTHR21447">
    <property type="entry name" value="RING-TYPE DOMAIN-CONTAINING PROTEIN-RELATED"/>
    <property type="match status" value="1"/>
</dbReference>
<protein>
    <submittedName>
        <fullName evidence="2">Peptidase A1 domain-containing protein</fullName>
    </submittedName>
</protein>
<accession>A0A1I7TH55</accession>
<organism evidence="1 2">
    <name type="scientific">Caenorhabditis tropicalis</name>
    <dbReference type="NCBI Taxonomy" id="1561998"/>
    <lineage>
        <taxon>Eukaryota</taxon>
        <taxon>Metazoa</taxon>
        <taxon>Ecdysozoa</taxon>
        <taxon>Nematoda</taxon>
        <taxon>Chromadorea</taxon>
        <taxon>Rhabditida</taxon>
        <taxon>Rhabditina</taxon>
        <taxon>Rhabditomorpha</taxon>
        <taxon>Rhabditoidea</taxon>
        <taxon>Rhabditidae</taxon>
        <taxon>Peloderinae</taxon>
        <taxon>Caenorhabditis</taxon>
    </lineage>
</organism>
<dbReference type="AlphaFoldDB" id="A0A1I7TH55"/>
<evidence type="ECO:0000313" key="1">
    <source>
        <dbReference type="Proteomes" id="UP000095282"/>
    </source>
</evidence>
<dbReference type="GO" id="GO:0045121">
    <property type="term" value="C:membrane raft"/>
    <property type="evidence" value="ECO:0007669"/>
    <property type="project" value="TreeGrafter"/>
</dbReference>
<dbReference type="eggNOG" id="ENOG502THJE">
    <property type="taxonomic scope" value="Eukaryota"/>
</dbReference>
<name>A0A1I7TH55_9PELO</name>
<dbReference type="Proteomes" id="UP000095282">
    <property type="component" value="Unplaced"/>
</dbReference>
<sequence>MPAVYSFRVAMEVSSRFLHVLIACIRKTGIGGKPYKYILLPGTQMSIQVITKSVFMNSMFSITVEYHAAKIGPTIEMKTNGEMNFFDVSTMKQEEYLYGTVTYIGLEPIHWGLAYVWDNLITRCEDCYVIDGTIANMTRIQTLSDAMAIVPNDNLSNAVTFMTCVDYFFGVVLNPISEYYGKFLIYAEAVEHWFDLNIVMRNMVPGHVPTAEIVNFAGPGILMTNLTIKSPVCKAYVISGPPNNSSTVLLDLANATVPYRFDRQYFSILNVDCEFECTLKQIREN</sequence>
<proteinExistence type="predicted"/>
<evidence type="ECO:0000313" key="2">
    <source>
        <dbReference type="WBParaSite" id="Csp11.Scaffold612.g5883.t1"/>
    </source>
</evidence>
<reference evidence="2" key="1">
    <citation type="submission" date="2016-11" db="UniProtKB">
        <authorList>
            <consortium name="WormBaseParasite"/>
        </authorList>
    </citation>
    <scope>IDENTIFICATION</scope>
</reference>
<dbReference type="STRING" id="1561998.A0A1I7TH55"/>
<keyword evidence="1" id="KW-1185">Reference proteome</keyword>
<dbReference type="PANTHER" id="PTHR21447:SF4">
    <property type="entry name" value="CUB-LIKE DOMAIN-CONTAINING PROTEIN"/>
    <property type="match status" value="1"/>
</dbReference>
<dbReference type="WBParaSite" id="Csp11.Scaffold612.g5883.t1">
    <property type="protein sequence ID" value="Csp11.Scaffold612.g5883.t1"/>
    <property type="gene ID" value="Csp11.Scaffold612.g5883"/>
</dbReference>
<dbReference type="GO" id="GO:0045087">
    <property type="term" value="P:innate immune response"/>
    <property type="evidence" value="ECO:0007669"/>
    <property type="project" value="TreeGrafter"/>
</dbReference>